<keyword evidence="5" id="KW-0966">Cell projection</keyword>
<feature type="domain" description="DM10" evidence="6">
    <location>
        <begin position="1"/>
        <end position="90"/>
    </location>
</feature>
<dbReference type="Gene3D" id="2.30.29.170">
    <property type="match status" value="2"/>
</dbReference>
<keyword evidence="4" id="KW-0206">Cytoskeleton</keyword>
<accession>A0A3B3RP94</accession>
<comment type="subcellular location">
    <subcellularLocation>
        <location evidence="1">Cytoplasm</location>
        <location evidence="1">Cytoskeleton</location>
        <location evidence="1">Cilium axoneme</location>
    </subcellularLocation>
</comment>
<dbReference type="Proteomes" id="UP000261540">
    <property type="component" value="Unplaced"/>
</dbReference>
<evidence type="ECO:0000256" key="4">
    <source>
        <dbReference type="ARBA" id="ARBA00023212"/>
    </source>
</evidence>
<protein>
    <submittedName>
        <fullName evidence="7">EF-hand domain (C-terminal) containing 1</fullName>
    </submittedName>
</protein>
<dbReference type="GO" id="GO:0043014">
    <property type="term" value="F:alpha-tubulin binding"/>
    <property type="evidence" value="ECO:0007669"/>
    <property type="project" value="TreeGrafter"/>
</dbReference>
<dbReference type="Pfam" id="PF06565">
    <property type="entry name" value="DM10_dom"/>
    <property type="match status" value="2"/>
</dbReference>
<dbReference type="GO" id="GO:0072686">
    <property type="term" value="C:mitotic spindle"/>
    <property type="evidence" value="ECO:0007669"/>
    <property type="project" value="TreeGrafter"/>
</dbReference>
<dbReference type="SMART" id="SM00676">
    <property type="entry name" value="DM10"/>
    <property type="match status" value="2"/>
</dbReference>
<dbReference type="Ensembl" id="ENSPKIT00000000273.1">
    <property type="protein sequence ID" value="ENSPKIP00000019675.1"/>
    <property type="gene ID" value="ENSPKIG00000004738.1"/>
</dbReference>
<dbReference type="GO" id="GO:0060285">
    <property type="term" value="P:cilium-dependent cell motility"/>
    <property type="evidence" value="ECO:0007669"/>
    <property type="project" value="TreeGrafter"/>
</dbReference>
<reference evidence="7" key="2">
    <citation type="submission" date="2025-09" db="UniProtKB">
        <authorList>
            <consortium name="Ensembl"/>
        </authorList>
    </citation>
    <scope>IDENTIFICATION</scope>
</reference>
<dbReference type="InterPro" id="IPR040193">
    <property type="entry name" value="EFHC1/EFHC2/EFHB"/>
</dbReference>
<evidence type="ECO:0000256" key="2">
    <source>
        <dbReference type="ARBA" id="ARBA00022490"/>
    </source>
</evidence>
<keyword evidence="2" id="KW-0963">Cytoplasm</keyword>
<proteinExistence type="predicted"/>
<dbReference type="GO" id="GO:0000281">
    <property type="term" value="P:mitotic cytokinesis"/>
    <property type="evidence" value="ECO:0007669"/>
    <property type="project" value="TreeGrafter"/>
</dbReference>
<keyword evidence="3" id="KW-0677">Repeat</keyword>
<dbReference type="STRING" id="1676925.ENSPKIP00000019675"/>
<evidence type="ECO:0000313" key="7">
    <source>
        <dbReference type="Ensembl" id="ENSPKIP00000019675.1"/>
    </source>
</evidence>
<dbReference type="GeneTree" id="ENSGT00530000063528"/>
<evidence type="ECO:0000256" key="1">
    <source>
        <dbReference type="ARBA" id="ARBA00004430"/>
    </source>
</evidence>
<organism evidence="7 8">
    <name type="scientific">Paramormyrops kingsleyae</name>
    <dbReference type="NCBI Taxonomy" id="1676925"/>
    <lineage>
        <taxon>Eukaryota</taxon>
        <taxon>Metazoa</taxon>
        <taxon>Chordata</taxon>
        <taxon>Craniata</taxon>
        <taxon>Vertebrata</taxon>
        <taxon>Euteleostomi</taxon>
        <taxon>Actinopterygii</taxon>
        <taxon>Neopterygii</taxon>
        <taxon>Teleostei</taxon>
        <taxon>Osteoglossocephala</taxon>
        <taxon>Osteoglossomorpha</taxon>
        <taxon>Osteoglossiformes</taxon>
        <taxon>Mormyridae</taxon>
        <taxon>Paramormyrops</taxon>
    </lineage>
</organism>
<evidence type="ECO:0000256" key="5">
    <source>
        <dbReference type="ARBA" id="ARBA00023273"/>
    </source>
</evidence>
<evidence type="ECO:0000256" key="3">
    <source>
        <dbReference type="ARBA" id="ARBA00022737"/>
    </source>
</evidence>
<feature type="domain" description="DM10" evidence="6">
    <location>
        <begin position="131"/>
        <end position="255"/>
    </location>
</feature>
<dbReference type="InterPro" id="IPR006602">
    <property type="entry name" value="DM10_dom"/>
</dbReference>
<name>A0A3B3RP94_9TELE</name>
<dbReference type="PROSITE" id="PS51336">
    <property type="entry name" value="DM10"/>
    <property type="match status" value="2"/>
</dbReference>
<reference evidence="7" key="1">
    <citation type="submission" date="2025-08" db="UniProtKB">
        <authorList>
            <consortium name="Ensembl"/>
        </authorList>
    </citation>
    <scope>IDENTIFICATION</scope>
</reference>
<keyword evidence="8" id="KW-1185">Reference proteome</keyword>
<dbReference type="PANTHER" id="PTHR12086">
    <property type="entry name" value="EF-HAND DOMAIN C-TERMINAL CONTAINING PROTEIN"/>
    <property type="match status" value="1"/>
</dbReference>
<sequence length="382" mass="43867">MSPLEEYRVRPVVVYYYLLDDTMCITEPEVENSGMPQGKLVRRERLPKSSMDGYYHWKDLNLGMDLCVYGTTYRLASCDAHTQEFLESQGVLLNEAEAMPADPYTQSRRPHPQAHVTPSDFDRLRQFLTMDRKVLRFFALWDEKDSPYGEVRPVIIQYYLGDDSVEIREVHKPNSGRDPFPVLLRRQRLPKTIKSPSGEDEGSFPSCVLEVSPVEVQEYCSPRDFRVGDTLCLLGRRFLLYDCDDFTRGYYKQHLADVELQPVTVDQKPETPIKKAGLTLRGSLQSEHTVSTAFTWVLFVEGVSRAGVRGACTDYKPECSHVRGETPAPHESEKEQCEFFPGGWSVDPARYIWILSRATSTQVYSLAFFKSTMYEASQDWSQ</sequence>
<dbReference type="GO" id="GO:0005930">
    <property type="term" value="C:axoneme"/>
    <property type="evidence" value="ECO:0007669"/>
    <property type="project" value="UniProtKB-SubCell"/>
</dbReference>
<evidence type="ECO:0000313" key="8">
    <source>
        <dbReference type="Proteomes" id="UP000261540"/>
    </source>
</evidence>
<dbReference type="PANTHER" id="PTHR12086:SF9">
    <property type="entry name" value="EF-HAND DOMAIN-CONTAINING PROTEIN 1"/>
    <property type="match status" value="1"/>
</dbReference>
<evidence type="ECO:0000259" key="6">
    <source>
        <dbReference type="PROSITE" id="PS51336"/>
    </source>
</evidence>
<dbReference type="AlphaFoldDB" id="A0A3B3RP94"/>
<dbReference type="GO" id="GO:0007052">
    <property type="term" value="P:mitotic spindle organization"/>
    <property type="evidence" value="ECO:0007669"/>
    <property type="project" value="TreeGrafter"/>
</dbReference>